<dbReference type="EMBL" id="JACEIK010000154">
    <property type="protein sequence ID" value="MCD7451164.1"/>
    <property type="molecule type" value="Genomic_DNA"/>
</dbReference>
<keyword evidence="1" id="KW-0472">Membrane</keyword>
<organism evidence="2 3">
    <name type="scientific">Datura stramonium</name>
    <name type="common">Jimsonweed</name>
    <name type="synonym">Common thornapple</name>
    <dbReference type="NCBI Taxonomy" id="4076"/>
    <lineage>
        <taxon>Eukaryota</taxon>
        <taxon>Viridiplantae</taxon>
        <taxon>Streptophyta</taxon>
        <taxon>Embryophyta</taxon>
        <taxon>Tracheophyta</taxon>
        <taxon>Spermatophyta</taxon>
        <taxon>Magnoliopsida</taxon>
        <taxon>eudicotyledons</taxon>
        <taxon>Gunneridae</taxon>
        <taxon>Pentapetalae</taxon>
        <taxon>asterids</taxon>
        <taxon>lamiids</taxon>
        <taxon>Solanales</taxon>
        <taxon>Solanaceae</taxon>
        <taxon>Solanoideae</taxon>
        <taxon>Datureae</taxon>
        <taxon>Datura</taxon>
    </lineage>
</organism>
<accession>A0ABS8RZZ1</accession>
<evidence type="ECO:0000313" key="2">
    <source>
        <dbReference type="EMBL" id="MCD7451164.1"/>
    </source>
</evidence>
<sequence length="68" mass="7647">MVSSLAIYLLVQLLYFGLLNVIGERTINILKHLSPVPKPDTKHVIAFANQSDHISFRFATEGSNLEQH</sequence>
<evidence type="ECO:0000313" key="3">
    <source>
        <dbReference type="Proteomes" id="UP000823775"/>
    </source>
</evidence>
<reference evidence="2 3" key="1">
    <citation type="journal article" date="2021" name="BMC Genomics">
        <title>Datura genome reveals duplications of psychoactive alkaloid biosynthetic genes and high mutation rate following tissue culture.</title>
        <authorList>
            <person name="Rajewski A."/>
            <person name="Carter-House D."/>
            <person name="Stajich J."/>
            <person name="Litt A."/>
        </authorList>
    </citation>
    <scope>NUCLEOTIDE SEQUENCE [LARGE SCALE GENOMIC DNA]</scope>
    <source>
        <strain evidence="2">AR-01</strain>
    </source>
</reference>
<gene>
    <name evidence="2" type="ORF">HAX54_009892</name>
</gene>
<evidence type="ECO:0000256" key="1">
    <source>
        <dbReference type="SAM" id="Phobius"/>
    </source>
</evidence>
<proteinExistence type="predicted"/>
<feature type="transmembrane region" description="Helical" evidence="1">
    <location>
        <begin position="6"/>
        <end position="23"/>
    </location>
</feature>
<name>A0ABS8RZZ1_DATST</name>
<comment type="caution">
    <text evidence="2">The sequence shown here is derived from an EMBL/GenBank/DDBJ whole genome shotgun (WGS) entry which is preliminary data.</text>
</comment>
<dbReference type="Proteomes" id="UP000823775">
    <property type="component" value="Unassembled WGS sequence"/>
</dbReference>
<keyword evidence="1" id="KW-0812">Transmembrane</keyword>
<protein>
    <submittedName>
        <fullName evidence="2">Uncharacterized protein</fullName>
    </submittedName>
</protein>
<keyword evidence="1" id="KW-1133">Transmembrane helix</keyword>
<keyword evidence="3" id="KW-1185">Reference proteome</keyword>